<feature type="transmembrane region" description="Helical" evidence="8">
    <location>
        <begin position="403"/>
        <end position="427"/>
    </location>
</feature>
<protein>
    <submittedName>
        <fullName evidence="9">MFS transporter</fullName>
    </submittedName>
</protein>
<evidence type="ECO:0000256" key="1">
    <source>
        <dbReference type="ARBA" id="ARBA00004651"/>
    </source>
</evidence>
<evidence type="ECO:0000256" key="4">
    <source>
        <dbReference type="ARBA" id="ARBA00022475"/>
    </source>
</evidence>
<dbReference type="InterPro" id="IPR018043">
    <property type="entry name" value="Na/Gal_symport_CS"/>
</dbReference>
<feature type="transmembrane region" description="Helical" evidence="8">
    <location>
        <begin position="188"/>
        <end position="205"/>
    </location>
</feature>
<dbReference type="NCBIfam" id="TIGR00792">
    <property type="entry name" value="gph"/>
    <property type="match status" value="1"/>
</dbReference>
<proteinExistence type="inferred from homology"/>
<dbReference type="InterPro" id="IPR036259">
    <property type="entry name" value="MFS_trans_sf"/>
</dbReference>
<evidence type="ECO:0000256" key="5">
    <source>
        <dbReference type="ARBA" id="ARBA00022692"/>
    </source>
</evidence>
<feature type="transmembrane region" description="Helical" evidence="8">
    <location>
        <begin position="295"/>
        <end position="315"/>
    </location>
</feature>
<dbReference type="Proteomes" id="UP000619743">
    <property type="component" value="Unassembled WGS sequence"/>
</dbReference>
<evidence type="ECO:0000256" key="3">
    <source>
        <dbReference type="ARBA" id="ARBA00022448"/>
    </source>
</evidence>
<evidence type="ECO:0000256" key="2">
    <source>
        <dbReference type="ARBA" id="ARBA00009617"/>
    </source>
</evidence>
<feature type="transmembrane region" description="Helical" evidence="8">
    <location>
        <begin position="268"/>
        <end position="288"/>
    </location>
</feature>
<dbReference type="GO" id="GO:0005886">
    <property type="term" value="C:plasma membrane"/>
    <property type="evidence" value="ECO:0007669"/>
    <property type="project" value="UniProtKB-SubCell"/>
</dbReference>
<evidence type="ECO:0000313" key="9">
    <source>
        <dbReference type="EMBL" id="GGA70760.1"/>
    </source>
</evidence>
<sequence length="444" mass="48951">MVKMEKLKLSEKVGYGLGDAAFNFVWMTFIYFQIYFYTDVFGISAAAIGTMLLLTRVWDTINDPIMGIIADRTETRWGKFRPYLLFGSVPLAIVATLAFTTPDLSTDGKLMYAYGTYFLVGMIYTAINIPYSSLMSAITNDPKERASLSSWRFMGAYGAGILVLHFTFDLVERLGGGDQALGFQRTMAVYGVVLAILLVLSFALTKERIQPEKSKHNVKVEIAKLLQSPPFILLFIVGIFSLGFVAIRNGITMHYFKYFLEDESAAKWFLVGGSIANLVGAGATQWFIRWADKKYIYMVLMVCNAVMMAAIYLCGNTNLTGIYLLHFISSFLSGPTVPIVFAMYADIVDYQEVKTGSRASGLVFAGASFGQKMGWTIGGAATGFLLAGFGFEANTTLSDSTVHGIQMMFTLIPGGIALLGAIAMYWYQLTDNEMNHIQTALGRS</sequence>
<evidence type="ECO:0000256" key="6">
    <source>
        <dbReference type="ARBA" id="ARBA00022989"/>
    </source>
</evidence>
<keyword evidence="5 8" id="KW-0812">Transmembrane</keyword>
<dbReference type="AlphaFoldDB" id="A0A8J2U3B8"/>
<evidence type="ECO:0000256" key="7">
    <source>
        <dbReference type="ARBA" id="ARBA00023136"/>
    </source>
</evidence>
<dbReference type="PROSITE" id="PS00872">
    <property type="entry name" value="NA_GALACTOSIDE_SYMP"/>
    <property type="match status" value="1"/>
</dbReference>
<feature type="transmembrane region" description="Helical" evidence="8">
    <location>
        <begin position="373"/>
        <end position="391"/>
    </location>
</feature>
<feature type="transmembrane region" description="Helical" evidence="8">
    <location>
        <begin position="80"/>
        <end position="99"/>
    </location>
</feature>
<feature type="transmembrane region" description="Helical" evidence="8">
    <location>
        <begin position="321"/>
        <end position="344"/>
    </location>
</feature>
<accession>A0A8J2U3B8</accession>
<keyword evidence="10" id="KW-1185">Reference proteome</keyword>
<dbReference type="PANTHER" id="PTHR11328:SF24">
    <property type="entry name" value="MAJOR FACILITATOR SUPERFAMILY (MFS) PROFILE DOMAIN-CONTAINING PROTEIN"/>
    <property type="match status" value="1"/>
</dbReference>
<reference evidence="10" key="1">
    <citation type="journal article" date="2019" name="Int. J. Syst. Evol. Microbiol.">
        <title>The Global Catalogue of Microorganisms (GCM) 10K type strain sequencing project: providing services to taxonomists for standard genome sequencing and annotation.</title>
        <authorList>
            <consortium name="The Broad Institute Genomics Platform"/>
            <consortium name="The Broad Institute Genome Sequencing Center for Infectious Disease"/>
            <person name="Wu L."/>
            <person name="Ma J."/>
        </authorList>
    </citation>
    <scope>NUCLEOTIDE SEQUENCE [LARGE SCALE GENOMIC DNA]</scope>
    <source>
        <strain evidence="10">CGMCC 1.10130</strain>
    </source>
</reference>
<comment type="subcellular location">
    <subcellularLocation>
        <location evidence="1">Cell membrane</location>
        <topology evidence="1">Multi-pass membrane protein</topology>
    </subcellularLocation>
</comment>
<name>A0A8J2U3B8_9GAMM</name>
<feature type="transmembrane region" description="Helical" evidence="8">
    <location>
        <begin position="151"/>
        <end position="168"/>
    </location>
</feature>
<dbReference type="GO" id="GO:0008643">
    <property type="term" value="P:carbohydrate transport"/>
    <property type="evidence" value="ECO:0007669"/>
    <property type="project" value="InterPro"/>
</dbReference>
<dbReference type="InterPro" id="IPR001927">
    <property type="entry name" value="Na/Gal_symport"/>
</dbReference>
<feature type="transmembrane region" description="Helical" evidence="8">
    <location>
        <begin position="12"/>
        <end position="34"/>
    </location>
</feature>
<dbReference type="Gene3D" id="1.20.1250.20">
    <property type="entry name" value="MFS general substrate transporter like domains"/>
    <property type="match status" value="2"/>
</dbReference>
<dbReference type="InterPro" id="IPR039672">
    <property type="entry name" value="MFS_2"/>
</dbReference>
<evidence type="ECO:0000313" key="10">
    <source>
        <dbReference type="Proteomes" id="UP000619743"/>
    </source>
</evidence>
<comment type="caution">
    <text evidence="9">The sequence shown here is derived from an EMBL/GenBank/DDBJ whole genome shotgun (WGS) entry which is preliminary data.</text>
</comment>
<organism evidence="9 10">
    <name type="scientific">Neiella marina</name>
    <dbReference type="NCBI Taxonomy" id="508461"/>
    <lineage>
        <taxon>Bacteria</taxon>
        <taxon>Pseudomonadati</taxon>
        <taxon>Pseudomonadota</taxon>
        <taxon>Gammaproteobacteria</taxon>
        <taxon>Alteromonadales</taxon>
        <taxon>Echinimonadaceae</taxon>
        <taxon>Neiella</taxon>
    </lineage>
</organism>
<keyword evidence="6 8" id="KW-1133">Transmembrane helix</keyword>
<dbReference type="Pfam" id="PF13347">
    <property type="entry name" value="MFS_2"/>
    <property type="match status" value="1"/>
</dbReference>
<comment type="similarity">
    <text evidence="2">Belongs to the sodium:galactoside symporter (TC 2.A.2) family.</text>
</comment>
<evidence type="ECO:0000256" key="8">
    <source>
        <dbReference type="SAM" id="Phobius"/>
    </source>
</evidence>
<dbReference type="GO" id="GO:0015293">
    <property type="term" value="F:symporter activity"/>
    <property type="evidence" value="ECO:0007669"/>
    <property type="project" value="InterPro"/>
</dbReference>
<dbReference type="GO" id="GO:0006814">
    <property type="term" value="P:sodium ion transport"/>
    <property type="evidence" value="ECO:0007669"/>
    <property type="project" value="InterPro"/>
</dbReference>
<dbReference type="CDD" id="cd17332">
    <property type="entry name" value="MFS_MelB_like"/>
    <property type="match status" value="1"/>
</dbReference>
<feature type="transmembrane region" description="Helical" evidence="8">
    <location>
        <begin position="111"/>
        <end position="131"/>
    </location>
</feature>
<keyword evidence="3" id="KW-0813">Transport</keyword>
<dbReference type="PANTHER" id="PTHR11328">
    <property type="entry name" value="MAJOR FACILITATOR SUPERFAMILY DOMAIN-CONTAINING PROTEIN"/>
    <property type="match status" value="1"/>
</dbReference>
<gene>
    <name evidence="9" type="ORF">GCM10011369_10620</name>
</gene>
<feature type="transmembrane region" description="Helical" evidence="8">
    <location>
        <begin position="225"/>
        <end position="248"/>
    </location>
</feature>
<dbReference type="SUPFAM" id="SSF103473">
    <property type="entry name" value="MFS general substrate transporter"/>
    <property type="match status" value="1"/>
</dbReference>
<feature type="transmembrane region" description="Helical" evidence="8">
    <location>
        <begin position="40"/>
        <end position="59"/>
    </location>
</feature>
<dbReference type="EMBL" id="BMDX01000003">
    <property type="protein sequence ID" value="GGA70760.1"/>
    <property type="molecule type" value="Genomic_DNA"/>
</dbReference>
<keyword evidence="7 8" id="KW-0472">Membrane</keyword>
<keyword evidence="4" id="KW-1003">Cell membrane</keyword>